<dbReference type="HAMAP" id="MF_00237">
    <property type="entry name" value="TatB"/>
    <property type="match status" value="1"/>
</dbReference>
<evidence type="ECO:0000313" key="13">
    <source>
        <dbReference type="Proteomes" id="UP000580043"/>
    </source>
</evidence>
<proteinExistence type="inferred from homology"/>
<evidence type="ECO:0000256" key="11">
    <source>
        <dbReference type="SAM" id="MobiDB-lite"/>
    </source>
</evidence>
<evidence type="ECO:0000256" key="8">
    <source>
        <dbReference type="ARBA" id="ARBA00023010"/>
    </source>
</evidence>
<evidence type="ECO:0000256" key="5">
    <source>
        <dbReference type="ARBA" id="ARBA00022692"/>
    </source>
</evidence>
<dbReference type="PRINTS" id="PR01506">
    <property type="entry name" value="TATBPROTEIN"/>
</dbReference>
<keyword evidence="2 10" id="KW-0813">Transport</keyword>
<dbReference type="EMBL" id="JABBGA010000011">
    <property type="protein sequence ID" value="NML26998.1"/>
    <property type="molecule type" value="Genomic_DNA"/>
</dbReference>
<dbReference type="AlphaFoldDB" id="A0A848G442"/>
<evidence type="ECO:0000256" key="1">
    <source>
        <dbReference type="ARBA" id="ARBA00004167"/>
    </source>
</evidence>
<comment type="function">
    <text evidence="10">Part of the twin-arginine translocation (Tat) system that transports large folded proteins containing a characteristic twin-arginine motif in their signal peptide across membranes. Together with TatC, TatB is part of a receptor directly interacting with Tat signal peptides. TatB may form an oligomeric binding site that transiently accommodates folded Tat precursor proteins before their translocation.</text>
</comment>
<comment type="similarity">
    <text evidence="10">Belongs to the TatB family.</text>
</comment>
<keyword evidence="13" id="KW-1185">Reference proteome</keyword>
<keyword evidence="3 10" id="KW-1003">Cell membrane</keyword>
<feature type="compositionally biased region" description="Low complexity" evidence="11">
    <location>
        <begin position="153"/>
        <end position="166"/>
    </location>
</feature>
<keyword evidence="4" id="KW-0997">Cell inner membrane</keyword>
<evidence type="ECO:0000256" key="10">
    <source>
        <dbReference type="HAMAP-Rule" id="MF_00237"/>
    </source>
</evidence>
<sequence>MFDIGFSELMVIGIVALLVLGPERLPKVARTTGHLLGRLQRYVSDVKSDINREMQLEELKKLQDEARQAAMSMETNIRSQVAEVEQGVSSSLQSASSAVSGLEDSFKAAAEPSAAESPAALSDAEAAARLDQQLAEAESQSGFAAFPETAPGAPSAAVAEDPAAPVVDERQLGLNFDHSAMPTTPTRNTQS</sequence>
<evidence type="ECO:0000256" key="3">
    <source>
        <dbReference type="ARBA" id="ARBA00022475"/>
    </source>
</evidence>
<comment type="caution">
    <text evidence="12">The sequence shown here is derived from an EMBL/GenBank/DDBJ whole genome shotgun (WGS) entry which is preliminary data.</text>
</comment>
<gene>
    <name evidence="10 12" type="primary">tatB</name>
    <name evidence="12" type="ORF">HHL15_14685</name>
</gene>
<keyword evidence="7 10" id="KW-1133">Transmembrane helix</keyword>
<dbReference type="Gene3D" id="1.20.5.3310">
    <property type="match status" value="1"/>
</dbReference>
<keyword evidence="5 10" id="KW-0812">Transmembrane</keyword>
<name>A0A848G442_9RHOO</name>
<feature type="compositionally biased region" description="Polar residues" evidence="11">
    <location>
        <begin position="181"/>
        <end position="191"/>
    </location>
</feature>
<protein>
    <recommendedName>
        <fullName evidence="10">Sec-independent protein translocase protein TatB</fullName>
    </recommendedName>
</protein>
<dbReference type="Proteomes" id="UP000580043">
    <property type="component" value="Unassembled WGS sequence"/>
</dbReference>
<feature type="region of interest" description="Disordered" evidence="11">
    <location>
        <begin position="131"/>
        <end position="191"/>
    </location>
</feature>
<comment type="subcellular location">
    <subcellularLocation>
        <location evidence="10">Cell membrane</location>
        <topology evidence="10">Single-pass membrane protein</topology>
    </subcellularLocation>
    <subcellularLocation>
        <location evidence="1">Membrane</location>
        <topology evidence="1">Single-pass membrane protein</topology>
    </subcellularLocation>
</comment>
<evidence type="ECO:0000256" key="9">
    <source>
        <dbReference type="ARBA" id="ARBA00023136"/>
    </source>
</evidence>
<accession>A0A848G442</accession>
<keyword evidence="8 10" id="KW-0811">Translocation</keyword>
<keyword evidence="9 10" id="KW-0472">Membrane</keyword>
<evidence type="ECO:0000256" key="4">
    <source>
        <dbReference type="ARBA" id="ARBA00022519"/>
    </source>
</evidence>
<comment type="subunit">
    <text evidence="10">The Tat system comprises two distinct complexes: a TatABC complex, containing multiple copies of TatA, TatB and TatC subunits, and a separate TatA complex, containing only TatA subunits. Substrates initially bind to the TatABC complex, which probably triggers association of the separate TatA complex to form the active translocon.</text>
</comment>
<dbReference type="PANTHER" id="PTHR33162:SF1">
    <property type="entry name" value="SEC-INDEPENDENT PROTEIN TRANSLOCASE PROTEIN TATA, CHLOROPLASTIC"/>
    <property type="match status" value="1"/>
</dbReference>
<dbReference type="NCBIfam" id="TIGR01410">
    <property type="entry name" value="tatB"/>
    <property type="match status" value="1"/>
</dbReference>
<dbReference type="GO" id="GO:0043953">
    <property type="term" value="P:protein transport by the Tat complex"/>
    <property type="evidence" value="ECO:0007669"/>
    <property type="project" value="UniProtKB-UniRule"/>
</dbReference>
<evidence type="ECO:0000313" key="12">
    <source>
        <dbReference type="EMBL" id="NML26998.1"/>
    </source>
</evidence>
<organism evidence="12 13">
    <name type="scientific">Zoogloea dura</name>
    <dbReference type="NCBI Taxonomy" id="2728840"/>
    <lineage>
        <taxon>Bacteria</taxon>
        <taxon>Pseudomonadati</taxon>
        <taxon>Pseudomonadota</taxon>
        <taxon>Betaproteobacteria</taxon>
        <taxon>Rhodocyclales</taxon>
        <taxon>Zoogloeaceae</taxon>
        <taxon>Zoogloea</taxon>
    </lineage>
</organism>
<keyword evidence="6 10" id="KW-0653">Protein transport</keyword>
<dbReference type="RefSeq" id="WP_169146534.1">
    <property type="nucleotide sequence ID" value="NZ_JABBGA010000011.1"/>
</dbReference>
<evidence type="ECO:0000256" key="7">
    <source>
        <dbReference type="ARBA" id="ARBA00022989"/>
    </source>
</evidence>
<dbReference type="InterPro" id="IPR018448">
    <property type="entry name" value="TatB"/>
</dbReference>
<dbReference type="GO" id="GO:0033281">
    <property type="term" value="C:TAT protein transport complex"/>
    <property type="evidence" value="ECO:0007669"/>
    <property type="project" value="UniProtKB-UniRule"/>
</dbReference>
<dbReference type="GO" id="GO:0008320">
    <property type="term" value="F:protein transmembrane transporter activity"/>
    <property type="evidence" value="ECO:0007669"/>
    <property type="project" value="UniProtKB-UniRule"/>
</dbReference>
<reference evidence="12 13" key="1">
    <citation type="submission" date="2020-04" db="EMBL/GenBank/DDBJ databases">
        <title>Zoogloea sp. G-4-1-14 isolated from soil.</title>
        <authorList>
            <person name="Dahal R.H."/>
        </authorList>
    </citation>
    <scope>NUCLEOTIDE SEQUENCE [LARGE SCALE GENOMIC DNA]</scope>
    <source>
        <strain evidence="12 13">G-4-1-14</strain>
    </source>
</reference>
<dbReference type="InterPro" id="IPR003369">
    <property type="entry name" value="TatA/B/E"/>
</dbReference>
<evidence type="ECO:0000256" key="6">
    <source>
        <dbReference type="ARBA" id="ARBA00022927"/>
    </source>
</evidence>
<dbReference type="PANTHER" id="PTHR33162">
    <property type="entry name" value="SEC-INDEPENDENT PROTEIN TRANSLOCASE PROTEIN TATA, CHLOROPLASTIC"/>
    <property type="match status" value="1"/>
</dbReference>
<dbReference type="Pfam" id="PF02416">
    <property type="entry name" value="TatA_B_E"/>
    <property type="match status" value="1"/>
</dbReference>
<evidence type="ECO:0000256" key="2">
    <source>
        <dbReference type="ARBA" id="ARBA00022448"/>
    </source>
</evidence>